<dbReference type="InterPro" id="IPR025489">
    <property type="entry name" value="DUF4381"/>
</dbReference>
<proteinExistence type="predicted"/>
<keyword evidence="1" id="KW-0472">Membrane</keyword>
<comment type="caution">
    <text evidence="2">The sequence shown here is derived from an EMBL/GenBank/DDBJ whole genome shotgun (WGS) entry which is preliminary data.</text>
</comment>
<reference evidence="2 3" key="1">
    <citation type="submission" date="2018-06" db="EMBL/GenBank/DDBJ databases">
        <title>Genomic Encyclopedia of Type Strains, Phase III (KMG-III): the genomes of soil and plant-associated and newly described type strains.</title>
        <authorList>
            <person name="Whitman W."/>
        </authorList>
    </citation>
    <scope>NUCLEOTIDE SEQUENCE [LARGE SCALE GENOMIC DNA]</scope>
    <source>
        <strain evidence="2 3">CECT 7377</strain>
    </source>
</reference>
<dbReference type="OrthoDB" id="6106351at2"/>
<organism evidence="2 3">
    <name type="scientific">Marinomonas rhizomae</name>
    <dbReference type="NCBI Taxonomy" id="491948"/>
    <lineage>
        <taxon>Bacteria</taxon>
        <taxon>Pseudomonadati</taxon>
        <taxon>Pseudomonadota</taxon>
        <taxon>Gammaproteobacteria</taxon>
        <taxon>Oceanospirillales</taxon>
        <taxon>Oceanospirillaceae</taxon>
        <taxon>Marinomonas</taxon>
    </lineage>
</organism>
<dbReference type="RefSeq" id="WP_113915108.1">
    <property type="nucleotide sequence ID" value="NZ_QNSE01000001.1"/>
</dbReference>
<dbReference type="Pfam" id="PF14316">
    <property type="entry name" value="DUF4381"/>
    <property type="match status" value="1"/>
</dbReference>
<evidence type="ECO:0000313" key="2">
    <source>
        <dbReference type="EMBL" id="RBP85882.1"/>
    </source>
</evidence>
<dbReference type="AlphaFoldDB" id="A0A366JFX1"/>
<evidence type="ECO:0000313" key="3">
    <source>
        <dbReference type="Proteomes" id="UP000252792"/>
    </source>
</evidence>
<keyword evidence="1" id="KW-1133">Transmembrane helix</keyword>
<dbReference type="Proteomes" id="UP000252792">
    <property type="component" value="Unassembled WGS sequence"/>
</dbReference>
<keyword evidence="1" id="KW-0812">Transmembrane</keyword>
<name>A0A366JFX1_9GAMM</name>
<protein>
    <submittedName>
        <fullName evidence="2">Uncharacterized protein DUF4381</fullName>
    </submittedName>
</protein>
<accession>A0A366JFX1</accession>
<dbReference type="EMBL" id="QNSE01000001">
    <property type="protein sequence ID" value="RBP85882.1"/>
    <property type="molecule type" value="Genomic_DNA"/>
</dbReference>
<sequence length="167" mass="19372">MSAALAHQQAQASQQTIDLPNQAYMLPQSVPMWPPAWWTWLIVAAIFLFIIGLLVICYRRHKKRTYRREALSSITQKTNDLSDKDCILLCHELIRRCLISEGKTETAALPSKTLFETLDKAMPEKRQFTPLGSDFINGPYKRQIELTINQRNAMIKNTCYWIRKHHA</sequence>
<keyword evidence="3" id="KW-1185">Reference proteome</keyword>
<gene>
    <name evidence="2" type="ORF">DFP80_101379</name>
</gene>
<feature type="transmembrane region" description="Helical" evidence="1">
    <location>
        <begin position="37"/>
        <end position="58"/>
    </location>
</feature>
<evidence type="ECO:0000256" key="1">
    <source>
        <dbReference type="SAM" id="Phobius"/>
    </source>
</evidence>